<organism evidence="3 4">
    <name type="scientific">Gossypium gossypioides</name>
    <name type="common">Mexican cotton</name>
    <name type="synonym">Selera gossypioides</name>
    <dbReference type="NCBI Taxonomy" id="34282"/>
    <lineage>
        <taxon>Eukaryota</taxon>
        <taxon>Viridiplantae</taxon>
        <taxon>Streptophyta</taxon>
        <taxon>Embryophyta</taxon>
        <taxon>Tracheophyta</taxon>
        <taxon>Spermatophyta</taxon>
        <taxon>Magnoliopsida</taxon>
        <taxon>eudicotyledons</taxon>
        <taxon>Gunneridae</taxon>
        <taxon>Pentapetalae</taxon>
        <taxon>rosids</taxon>
        <taxon>malvids</taxon>
        <taxon>Malvales</taxon>
        <taxon>Malvaceae</taxon>
        <taxon>Malvoideae</taxon>
        <taxon>Gossypium</taxon>
    </lineage>
</organism>
<reference evidence="3 4" key="1">
    <citation type="journal article" date="2019" name="Genome Biol. Evol.">
        <title>Insights into the evolution of the New World diploid cottons (Gossypium, subgenus Houzingenia) based on genome sequencing.</title>
        <authorList>
            <person name="Grover C.E."/>
            <person name="Arick M.A. 2nd"/>
            <person name="Thrash A."/>
            <person name="Conover J.L."/>
            <person name="Sanders W.S."/>
            <person name="Peterson D.G."/>
            <person name="Frelichowski J.E."/>
            <person name="Scheffler J.A."/>
            <person name="Scheffler B.E."/>
            <person name="Wendel J.F."/>
        </authorList>
    </citation>
    <scope>NUCLEOTIDE SEQUENCE [LARGE SCALE GENOMIC DNA]</scope>
    <source>
        <strain evidence="3">5</strain>
        <tissue evidence="3">Leaf</tissue>
    </source>
</reference>
<dbReference type="PANTHER" id="PTHR46250:SF17">
    <property type="entry name" value="MYB_SANT-LIKE DOMAIN-CONTAINING PROTEIN"/>
    <property type="match status" value="1"/>
</dbReference>
<sequence length="251" mass="28715">MVPEEDAALVACMVDLHNVGTFNAYTRFKVGYLNELERMLEKVLPHSMLKAKLNLELRIRTLKRDWAIVYNMLNGKDNSDFGWDEHRQLVITEDAVWNSYISVSQFRHHSFPYYDQLTTIYAKDRAIGKYAKTTADIIEEIDVKDVASANTHEERNNFHGCEAGVSLDEMDLSATQSQPYRNQDDSTFSKKKKKKISNASEHISSTSFTDPVMLLAENIRTVGLEISRSIAFEVLIQQKLEMVIQESATAR</sequence>
<dbReference type="InterPro" id="IPR024752">
    <property type="entry name" value="Myb/SANT-like_dom"/>
</dbReference>
<feature type="region of interest" description="Disordered" evidence="1">
    <location>
        <begin position="176"/>
        <end position="195"/>
    </location>
</feature>
<dbReference type="AlphaFoldDB" id="A0A7J9CE38"/>
<evidence type="ECO:0000313" key="3">
    <source>
        <dbReference type="EMBL" id="MBA0746800.1"/>
    </source>
</evidence>
<feature type="domain" description="Myb/SANT-like" evidence="2">
    <location>
        <begin position="3"/>
        <end position="100"/>
    </location>
</feature>
<dbReference type="EMBL" id="JABEZY010000009">
    <property type="protein sequence ID" value="MBA0746800.1"/>
    <property type="molecule type" value="Genomic_DNA"/>
</dbReference>
<dbReference type="OrthoDB" id="618098at2759"/>
<evidence type="ECO:0000313" key="4">
    <source>
        <dbReference type="Proteomes" id="UP000593579"/>
    </source>
</evidence>
<gene>
    <name evidence="3" type="ORF">Gogos_009286</name>
</gene>
<dbReference type="Proteomes" id="UP000593579">
    <property type="component" value="Unassembled WGS sequence"/>
</dbReference>
<name>A0A7J9CE38_GOSGO</name>
<accession>A0A7J9CE38</accession>
<proteinExistence type="predicted"/>
<protein>
    <recommendedName>
        <fullName evidence="2">Myb/SANT-like domain-containing protein</fullName>
    </recommendedName>
</protein>
<evidence type="ECO:0000256" key="1">
    <source>
        <dbReference type="SAM" id="MobiDB-lite"/>
    </source>
</evidence>
<comment type="caution">
    <text evidence="3">The sequence shown here is derived from an EMBL/GenBank/DDBJ whole genome shotgun (WGS) entry which is preliminary data.</text>
</comment>
<evidence type="ECO:0000259" key="2">
    <source>
        <dbReference type="Pfam" id="PF12776"/>
    </source>
</evidence>
<dbReference type="PANTHER" id="PTHR46250">
    <property type="entry name" value="MYB/SANT-LIKE DNA-BINDING DOMAIN PROTEIN-RELATED"/>
    <property type="match status" value="1"/>
</dbReference>
<keyword evidence="4" id="KW-1185">Reference proteome</keyword>
<dbReference type="Pfam" id="PF12776">
    <property type="entry name" value="Myb_DNA-bind_3"/>
    <property type="match status" value="1"/>
</dbReference>